<evidence type="ECO:0000259" key="6">
    <source>
        <dbReference type="Pfam" id="PF08281"/>
    </source>
</evidence>
<evidence type="ECO:0000256" key="3">
    <source>
        <dbReference type="ARBA" id="ARBA00023082"/>
    </source>
</evidence>
<dbReference type="GO" id="GO:0016987">
    <property type="term" value="F:sigma factor activity"/>
    <property type="evidence" value="ECO:0007669"/>
    <property type="project" value="UniProtKB-KW"/>
</dbReference>
<dbReference type="Gene3D" id="1.10.10.10">
    <property type="entry name" value="Winged helix-like DNA-binding domain superfamily/Winged helix DNA-binding domain"/>
    <property type="match status" value="1"/>
</dbReference>
<dbReference type="InterPro" id="IPR013249">
    <property type="entry name" value="RNA_pol_sigma70_r4_t2"/>
</dbReference>
<name>A0A6S6UMI5_9BACT</name>
<dbReference type="InterPro" id="IPR036388">
    <property type="entry name" value="WH-like_DNA-bd_sf"/>
</dbReference>
<dbReference type="InterPro" id="IPR039425">
    <property type="entry name" value="RNA_pol_sigma-70-like"/>
</dbReference>
<feature type="domain" description="RNA polymerase sigma factor 70 region 4 type 2" evidence="6">
    <location>
        <begin position="122"/>
        <end position="172"/>
    </location>
</feature>
<evidence type="ECO:0000256" key="4">
    <source>
        <dbReference type="ARBA" id="ARBA00023163"/>
    </source>
</evidence>
<accession>A0A6S6UMI5</accession>
<protein>
    <submittedName>
        <fullName evidence="7">RNA polymerase sigma factor, sigma-70 family</fullName>
    </submittedName>
</protein>
<dbReference type="InterPro" id="IPR013325">
    <property type="entry name" value="RNA_pol_sigma_r2"/>
</dbReference>
<dbReference type="InterPro" id="IPR007627">
    <property type="entry name" value="RNA_pol_sigma70_r2"/>
</dbReference>
<dbReference type="InterPro" id="IPR014284">
    <property type="entry name" value="RNA_pol_sigma-70_dom"/>
</dbReference>
<dbReference type="InterPro" id="IPR013324">
    <property type="entry name" value="RNA_pol_sigma_r3/r4-like"/>
</dbReference>
<dbReference type="GO" id="GO:0003677">
    <property type="term" value="F:DNA binding"/>
    <property type="evidence" value="ECO:0007669"/>
    <property type="project" value="InterPro"/>
</dbReference>
<proteinExistence type="inferred from homology"/>
<evidence type="ECO:0000256" key="2">
    <source>
        <dbReference type="ARBA" id="ARBA00023015"/>
    </source>
</evidence>
<keyword evidence="2" id="KW-0805">Transcription regulation</keyword>
<dbReference type="AlphaFoldDB" id="A0A6S6UMI5"/>
<dbReference type="SUPFAM" id="SSF88659">
    <property type="entry name" value="Sigma3 and sigma4 domains of RNA polymerase sigma factors"/>
    <property type="match status" value="1"/>
</dbReference>
<reference evidence="7" key="1">
    <citation type="submission" date="2020-01" db="EMBL/GenBank/DDBJ databases">
        <authorList>
            <person name="Meier V. D."/>
            <person name="Meier V D."/>
        </authorList>
    </citation>
    <scope>NUCLEOTIDE SEQUENCE</scope>
    <source>
        <strain evidence="7">HLG_WM_MAG_10</strain>
    </source>
</reference>
<dbReference type="Pfam" id="PF04542">
    <property type="entry name" value="Sigma70_r2"/>
    <property type="match status" value="1"/>
</dbReference>
<dbReference type="Gene3D" id="1.10.1740.10">
    <property type="match status" value="1"/>
</dbReference>
<evidence type="ECO:0000313" key="7">
    <source>
        <dbReference type="EMBL" id="CAA6829353.1"/>
    </source>
</evidence>
<dbReference type="GO" id="GO:0006352">
    <property type="term" value="P:DNA-templated transcription initiation"/>
    <property type="evidence" value="ECO:0007669"/>
    <property type="project" value="InterPro"/>
</dbReference>
<dbReference type="Pfam" id="PF08281">
    <property type="entry name" value="Sigma70_r4_2"/>
    <property type="match status" value="1"/>
</dbReference>
<feature type="domain" description="RNA polymerase sigma-70 region 2" evidence="5">
    <location>
        <begin position="27"/>
        <end position="94"/>
    </location>
</feature>
<evidence type="ECO:0000259" key="5">
    <source>
        <dbReference type="Pfam" id="PF04542"/>
    </source>
</evidence>
<gene>
    <name evidence="7" type="ORF">HELGO_WM59497</name>
</gene>
<dbReference type="SUPFAM" id="SSF88946">
    <property type="entry name" value="Sigma2 domain of RNA polymerase sigma factors"/>
    <property type="match status" value="1"/>
</dbReference>
<dbReference type="NCBIfam" id="TIGR02937">
    <property type="entry name" value="sigma70-ECF"/>
    <property type="match status" value="1"/>
</dbReference>
<organism evidence="7">
    <name type="scientific">uncultured Aureispira sp</name>
    <dbReference type="NCBI Taxonomy" id="1331704"/>
    <lineage>
        <taxon>Bacteria</taxon>
        <taxon>Pseudomonadati</taxon>
        <taxon>Bacteroidota</taxon>
        <taxon>Saprospiria</taxon>
        <taxon>Saprospirales</taxon>
        <taxon>Saprospiraceae</taxon>
        <taxon>Aureispira</taxon>
        <taxon>environmental samples</taxon>
    </lineage>
</organism>
<dbReference type="PANTHER" id="PTHR43133">
    <property type="entry name" value="RNA POLYMERASE ECF-TYPE SIGMA FACTO"/>
    <property type="match status" value="1"/>
</dbReference>
<dbReference type="EMBL" id="CACVAQ010000483">
    <property type="protein sequence ID" value="CAA6829353.1"/>
    <property type="molecule type" value="Genomic_DNA"/>
</dbReference>
<evidence type="ECO:0000256" key="1">
    <source>
        <dbReference type="ARBA" id="ARBA00010641"/>
    </source>
</evidence>
<keyword evidence="3" id="KW-0731">Sigma factor</keyword>
<sequence length="189" mass="22054">MRYSAKNTDKELVAGCRKGERLAQKVLYERYFGKMLGIAMRYTKQKEEAVEILNAAFLKVFTALDKYQDNNNLAGWIAKIVFNCSIDHVRRHTKYRQVMNFEIERDAPVLNDSINNLNAEDLFKLIHKLPTASRTVFCLYVVDGYKHKEVAEMLDITVGTSKWHLANARKELQRLIHQQDQEELLVRGY</sequence>
<comment type="similarity">
    <text evidence="1">Belongs to the sigma-70 factor family. ECF subfamily.</text>
</comment>
<keyword evidence="4" id="KW-0804">Transcription</keyword>
<dbReference type="PANTHER" id="PTHR43133:SF46">
    <property type="entry name" value="RNA POLYMERASE SIGMA-70 FACTOR ECF SUBFAMILY"/>
    <property type="match status" value="1"/>
</dbReference>